<feature type="region of interest" description="Disordered" evidence="1">
    <location>
        <begin position="1"/>
        <end position="76"/>
    </location>
</feature>
<dbReference type="EMBL" id="JBANAX010000912">
    <property type="protein sequence ID" value="KAL1188757.1"/>
    <property type="molecule type" value="Genomic_DNA"/>
</dbReference>
<evidence type="ECO:0000313" key="3">
    <source>
        <dbReference type="Proteomes" id="UP001558713"/>
    </source>
</evidence>
<feature type="compositionally biased region" description="Acidic residues" evidence="1">
    <location>
        <begin position="256"/>
        <end position="270"/>
    </location>
</feature>
<dbReference type="PANTHER" id="PTHR37173:SF3">
    <property type="entry name" value="HYDROXYPROLINE-RICH GLYCOPROTEIN FAMILY PROTEIN"/>
    <property type="match status" value="1"/>
</dbReference>
<evidence type="ECO:0000313" key="2">
    <source>
        <dbReference type="EMBL" id="KAL1188757.1"/>
    </source>
</evidence>
<organism evidence="2 3">
    <name type="scientific">Cardamine amara subsp. amara</name>
    <dbReference type="NCBI Taxonomy" id="228776"/>
    <lineage>
        <taxon>Eukaryota</taxon>
        <taxon>Viridiplantae</taxon>
        <taxon>Streptophyta</taxon>
        <taxon>Embryophyta</taxon>
        <taxon>Tracheophyta</taxon>
        <taxon>Spermatophyta</taxon>
        <taxon>Magnoliopsida</taxon>
        <taxon>eudicotyledons</taxon>
        <taxon>Gunneridae</taxon>
        <taxon>Pentapetalae</taxon>
        <taxon>rosids</taxon>
        <taxon>malvids</taxon>
        <taxon>Brassicales</taxon>
        <taxon>Brassicaceae</taxon>
        <taxon>Cardamineae</taxon>
        <taxon>Cardamine</taxon>
    </lineage>
</organism>
<dbReference type="Proteomes" id="UP001558713">
    <property type="component" value="Unassembled WGS sequence"/>
</dbReference>
<gene>
    <name evidence="2" type="ORF">V5N11_021920</name>
</gene>
<feature type="region of interest" description="Disordered" evidence="1">
    <location>
        <begin position="227"/>
        <end position="278"/>
    </location>
</feature>
<feature type="compositionally biased region" description="Polar residues" evidence="1">
    <location>
        <begin position="61"/>
        <end position="74"/>
    </location>
</feature>
<protein>
    <submittedName>
        <fullName evidence="2">Uncharacterized protein</fullName>
    </submittedName>
</protein>
<accession>A0ABD0Z290</accession>
<comment type="caution">
    <text evidence="2">The sequence shown here is derived from an EMBL/GenBank/DDBJ whole genome shotgun (WGS) entry which is preliminary data.</text>
</comment>
<name>A0ABD0Z290_CARAN</name>
<proteinExistence type="predicted"/>
<evidence type="ECO:0000256" key="1">
    <source>
        <dbReference type="SAM" id="MobiDB-lite"/>
    </source>
</evidence>
<feature type="compositionally biased region" description="Low complexity" evidence="1">
    <location>
        <begin position="1"/>
        <end position="22"/>
    </location>
</feature>
<dbReference type="Pfam" id="PF15306">
    <property type="entry name" value="LIN37"/>
    <property type="match status" value="1"/>
</dbReference>
<dbReference type="InterPro" id="IPR028226">
    <property type="entry name" value="LIN37"/>
</dbReference>
<dbReference type="PANTHER" id="PTHR37173">
    <property type="entry name" value="HYDROXYPROLINE-RICH GLYCOPROTEIN FAMILY PROTEIN"/>
    <property type="match status" value="1"/>
</dbReference>
<keyword evidence="3" id="KW-1185">Reference proteome</keyword>
<feature type="compositionally biased region" description="Pro residues" evidence="1">
    <location>
        <begin position="37"/>
        <end position="51"/>
    </location>
</feature>
<reference evidence="2 3" key="1">
    <citation type="submission" date="2024-04" db="EMBL/GenBank/DDBJ databases">
        <title>Genome assembly C_amara_ONT_v2.</title>
        <authorList>
            <person name="Yant L."/>
            <person name="Moore C."/>
            <person name="Slenker M."/>
        </authorList>
    </citation>
    <scope>NUCLEOTIDE SEQUENCE [LARGE SCALE GENOMIC DNA]</scope>
    <source>
        <tissue evidence="2">Leaf</tissue>
    </source>
</reference>
<dbReference type="AlphaFoldDB" id="A0ABD0Z290"/>
<sequence length="319" mass="35395">MSIIDPSSSASVTVSPSLATASENPTTPENAVIAPPSGLPPAPPPPPPPTYRPIAPLHHPNLSQQAHNNHNAHSTPIRRSIQDPSAVLYPFAHPVRGFSARPVRMSSQFVADSGYPPRPVMPCNHRQFGPNQVESMMQFMKGRNPQIHPFTHPGSGSPVGPGPMRGIPLIRQQRVASPTTSILDTTKNRKARRRDEALVLVRGRRVRITEGASLYSLGRSWLRGAHGGIQPQKSNTMKPLPKPLPVDMMETSFPDDPAEEPTDEDKEDEEAVKQLSEKDLLKRHIERAKKVRARLREERLRKIKRYKARLALLLPQSEE</sequence>